<feature type="compositionally biased region" description="Low complexity" evidence="1">
    <location>
        <begin position="96"/>
        <end position="113"/>
    </location>
</feature>
<protein>
    <recommendedName>
        <fullName evidence="5">Transmembrane protein</fullName>
    </recommendedName>
</protein>
<feature type="signal peptide" evidence="2">
    <location>
        <begin position="1"/>
        <end position="32"/>
    </location>
</feature>
<evidence type="ECO:0000256" key="2">
    <source>
        <dbReference type="SAM" id="SignalP"/>
    </source>
</evidence>
<dbReference type="Proteomes" id="UP000626109">
    <property type="component" value="Unassembled WGS sequence"/>
</dbReference>
<feature type="chain" id="PRO_5032814288" description="Transmembrane protein" evidence="2">
    <location>
        <begin position="33"/>
        <end position="424"/>
    </location>
</feature>
<accession>A0A813JIG4</accession>
<dbReference type="EMBL" id="CAJNNW010026080">
    <property type="protein sequence ID" value="CAE8682527.1"/>
    <property type="molecule type" value="Genomic_DNA"/>
</dbReference>
<evidence type="ECO:0000313" key="4">
    <source>
        <dbReference type="Proteomes" id="UP000626109"/>
    </source>
</evidence>
<name>A0A813JIG4_POLGL</name>
<feature type="compositionally biased region" description="Low complexity" evidence="1">
    <location>
        <begin position="64"/>
        <end position="75"/>
    </location>
</feature>
<feature type="compositionally biased region" description="Acidic residues" evidence="1">
    <location>
        <begin position="44"/>
        <end position="54"/>
    </location>
</feature>
<gene>
    <name evidence="3" type="ORF">PGLA2088_LOCUS22991</name>
</gene>
<sequence>MALAGLGPEVLRGNRPLRRQTVLLLLLGLAAAGAGDGPAMDQEFASDGDGDGDSAEGATPLLKSSSRPVTESPSSQWNSAKEALPMRTKEEESSSGEEMPSSRSSRPSTEAAAEELLGQEAFHQSSKALPDTSSGCPCGQSGCPCDLSAVKDLNQLLKPLGYDRCVDDGPCEMCGEFERLVAHCSTGQRQKVVCGRCSSPDSRLPFCLPGYRIFWSANRSSGPEEEQTALLPVDHENTTALGSRRNPRLRAVAGPSAGVFYRSCGSKAAVERTESAASAALRPQAVLGDGSAEVFYFLAANAVVLALSAWSLWRQQREQWEQTMKGLYSSVGNAELPVASANAASAQKGAQNGAALLQCSAVATSSDWARTASERRPGVSEPGAKPDSIGRSIESVVAGAMSLTKSTAIEFAVMGQGTSSQKLK</sequence>
<keyword evidence="2" id="KW-0732">Signal</keyword>
<evidence type="ECO:0000313" key="3">
    <source>
        <dbReference type="EMBL" id="CAE8682527.1"/>
    </source>
</evidence>
<proteinExistence type="predicted"/>
<feature type="region of interest" description="Disordered" evidence="1">
    <location>
        <begin position="34"/>
        <end position="113"/>
    </location>
</feature>
<evidence type="ECO:0008006" key="5">
    <source>
        <dbReference type="Google" id="ProtNLM"/>
    </source>
</evidence>
<reference evidence="3" key="1">
    <citation type="submission" date="2021-02" db="EMBL/GenBank/DDBJ databases">
        <authorList>
            <person name="Dougan E. K."/>
            <person name="Rhodes N."/>
            <person name="Thang M."/>
            <person name="Chan C."/>
        </authorList>
    </citation>
    <scope>NUCLEOTIDE SEQUENCE</scope>
</reference>
<organism evidence="3 4">
    <name type="scientific">Polarella glacialis</name>
    <name type="common">Dinoflagellate</name>
    <dbReference type="NCBI Taxonomy" id="89957"/>
    <lineage>
        <taxon>Eukaryota</taxon>
        <taxon>Sar</taxon>
        <taxon>Alveolata</taxon>
        <taxon>Dinophyceae</taxon>
        <taxon>Suessiales</taxon>
        <taxon>Suessiaceae</taxon>
        <taxon>Polarella</taxon>
    </lineage>
</organism>
<evidence type="ECO:0000256" key="1">
    <source>
        <dbReference type="SAM" id="MobiDB-lite"/>
    </source>
</evidence>
<comment type="caution">
    <text evidence="3">The sequence shown here is derived from an EMBL/GenBank/DDBJ whole genome shotgun (WGS) entry which is preliminary data.</text>
</comment>
<dbReference type="AlphaFoldDB" id="A0A813JIG4"/>